<dbReference type="eggNOG" id="COG0463">
    <property type="taxonomic scope" value="Bacteria"/>
</dbReference>
<keyword evidence="2" id="KW-0808">Transferase</keyword>
<accession>V2Z7B3</accession>
<keyword evidence="3" id="KW-1185">Reference proteome</keyword>
<gene>
    <name evidence="2" type="ORF">GCWU0000282_001685</name>
</gene>
<dbReference type="SUPFAM" id="SSF53448">
    <property type="entry name" value="Nucleotide-diphospho-sugar transferases"/>
    <property type="match status" value="1"/>
</dbReference>
<sequence>MIAIIMGTYNGEKYIKEQIDSILSQDYAGWKLFIFDDGSKDNTEKIVNEYVKDYPDKISFRKNKINFGAAGNFFNGIKETATELAPEAEYFCFADQDDVWVKDKLSRSLAKINQIEDGKPALVFSDVVITDKNLTITATSYFEVEKVDRTRVSLNYLLMENKLIGGTVMINKALVGLELRAEEIGLVPHKKAKMHDWWFGLIAAGLGKIGYVEGFTEYYRQHENNVVGGGNFTSYFKARISKMHENRMRIRENIAQGEGFLKYFGEYLDEPELSAVKEFAALKTKGYLGRRISIIKNRFLKSGLIRNIALFIFV</sequence>
<protein>
    <submittedName>
        <fullName evidence="2">Glycosyltransferase, group 2 family protein</fullName>
    </submittedName>
</protein>
<dbReference type="GO" id="GO:0016758">
    <property type="term" value="F:hexosyltransferase activity"/>
    <property type="evidence" value="ECO:0007669"/>
    <property type="project" value="UniProtKB-ARBA"/>
</dbReference>
<dbReference type="InterPro" id="IPR029044">
    <property type="entry name" value="Nucleotide-diphossugar_trans"/>
</dbReference>
<comment type="caution">
    <text evidence="2">The sequence shown here is derived from an EMBL/GenBank/DDBJ whole genome shotgun (WGS) entry which is preliminary data.</text>
</comment>
<dbReference type="Pfam" id="PF00535">
    <property type="entry name" value="Glycos_transf_2"/>
    <property type="match status" value="1"/>
</dbReference>
<feature type="domain" description="Glycosyltransferase 2-like" evidence="1">
    <location>
        <begin position="4"/>
        <end position="116"/>
    </location>
</feature>
<evidence type="ECO:0000313" key="3">
    <source>
        <dbReference type="Proteomes" id="UP000018227"/>
    </source>
</evidence>
<organism evidence="2 3">
    <name type="scientific">Catonella morbi ATCC 51271</name>
    <dbReference type="NCBI Taxonomy" id="592026"/>
    <lineage>
        <taxon>Bacteria</taxon>
        <taxon>Bacillati</taxon>
        <taxon>Bacillota</taxon>
        <taxon>Clostridia</taxon>
        <taxon>Lachnospirales</taxon>
        <taxon>Lachnospiraceae</taxon>
        <taxon>Catonella</taxon>
    </lineage>
</organism>
<dbReference type="InterPro" id="IPR001173">
    <property type="entry name" value="Glyco_trans_2-like"/>
</dbReference>
<dbReference type="CDD" id="cd04196">
    <property type="entry name" value="GT_2_like_d"/>
    <property type="match status" value="1"/>
</dbReference>
<proteinExistence type="predicted"/>
<dbReference type="PANTHER" id="PTHR22916:SF3">
    <property type="entry name" value="UDP-GLCNAC:BETAGAL BETA-1,3-N-ACETYLGLUCOSAMINYLTRANSFERASE-LIKE PROTEIN 1"/>
    <property type="match status" value="1"/>
</dbReference>
<dbReference type="Proteomes" id="UP000018227">
    <property type="component" value="Unassembled WGS sequence"/>
</dbReference>
<dbReference type="PANTHER" id="PTHR22916">
    <property type="entry name" value="GLYCOSYLTRANSFERASE"/>
    <property type="match status" value="1"/>
</dbReference>
<name>V2Z7B3_9FIRM</name>
<dbReference type="OrthoDB" id="9802649at2"/>
<dbReference type="Gene3D" id="3.90.550.10">
    <property type="entry name" value="Spore Coat Polysaccharide Biosynthesis Protein SpsA, Chain A"/>
    <property type="match status" value="1"/>
</dbReference>
<dbReference type="AlphaFoldDB" id="V2Z7B3"/>
<evidence type="ECO:0000313" key="2">
    <source>
        <dbReference type="EMBL" id="ESL02815.1"/>
    </source>
</evidence>
<dbReference type="HOGENOM" id="CLU_025996_2_1_9"/>
<dbReference type="STRING" id="592026.GCWU0000282_001685"/>
<reference evidence="2 3" key="1">
    <citation type="submission" date="2013-06" db="EMBL/GenBank/DDBJ databases">
        <authorList>
            <person name="Weinstock G."/>
            <person name="Sodergren E."/>
            <person name="Clifton S."/>
            <person name="Fulton L."/>
            <person name="Fulton B."/>
            <person name="Courtney L."/>
            <person name="Fronick C."/>
            <person name="Harrison M."/>
            <person name="Strong C."/>
            <person name="Farmer C."/>
            <person name="Delahaunty K."/>
            <person name="Markovic C."/>
            <person name="Hall O."/>
            <person name="Minx P."/>
            <person name="Tomlinson C."/>
            <person name="Mitreva M."/>
            <person name="Nelson J."/>
            <person name="Hou S."/>
            <person name="Wollam A."/>
            <person name="Pepin K.H."/>
            <person name="Johnson M."/>
            <person name="Bhonagiri V."/>
            <person name="Nash W.E."/>
            <person name="Warren W."/>
            <person name="Chinwalla A."/>
            <person name="Mardis E.R."/>
            <person name="Wilson R.K."/>
        </authorList>
    </citation>
    <scope>NUCLEOTIDE SEQUENCE [LARGE SCALE GENOMIC DNA]</scope>
    <source>
        <strain evidence="2 3">ATCC 51271</strain>
    </source>
</reference>
<evidence type="ECO:0000259" key="1">
    <source>
        <dbReference type="Pfam" id="PF00535"/>
    </source>
</evidence>
<dbReference type="RefSeq" id="WP_023354557.1">
    <property type="nucleotide sequence ID" value="NZ_KI535368.1"/>
</dbReference>
<dbReference type="EMBL" id="ACIL03000013">
    <property type="protein sequence ID" value="ESL02815.1"/>
    <property type="molecule type" value="Genomic_DNA"/>
</dbReference>